<gene>
    <name evidence="4" type="ORF">H7C18_15285</name>
</gene>
<dbReference type="EMBL" id="JACJVO010000018">
    <property type="protein sequence ID" value="MBB6732282.1"/>
    <property type="molecule type" value="Genomic_DNA"/>
</dbReference>
<dbReference type="Pfam" id="PF13489">
    <property type="entry name" value="Methyltransf_23"/>
    <property type="match status" value="1"/>
</dbReference>
<feature type="coiled-coil region" evidence="1">
    <location>
        <begin position="391"/>
        <end position="467"/>
    </location>
</feature>
<reference evidence="4 5" key="1">
    <citation type="submission" date="2020-08" db="EMBL/GenBank/DDBJ databases">
        <title>Cohnella phylogeny.</title>
        <authorList>
            <person name="Dunlap C."/>
        </authorList>
    </citation>
    <scope>NUCLEOTIDE SEQUENCE [LARGE SCALE GENOMIC DNA]</scope>
    <source>
        <strain evidence="4 5">CBP 2801</strain>
    </source>
</reference>
<dbReference type="Proteomes" id="UP000564644">
    <property type="component" value="Unassembled WGS sequence"/>
</dbReference>
<feature type="domain" description="Glycosyltransferase 2-like" evidence="3">
    <location>
        <begin position="991"/>
        <end position="1109"/>
    </location>
</feature>
<dbReference type="Pfam" id="PF00535">
    <property type="entry name" value="Glycos_transf_2"/>
    <property type="match status" value="2"/>
</dbReference>
<dbReference type="Pfam" id="PF00534">
    <property type="entry name" value="Glycos_transf_1"/>
    <property type="match status" value="1"/>
</dbReference>
<dbReference type="RefSeq" id="WP_185129948.1">
    <property type="nucleotide sequence ID" value="NZ_JACJVO010000018.1"/>
</dbReference>
<dbReference type="CDD" id="cd04186">
    <property type="entry name" value="GT_2_like_c"/>
    <property type="match status" value="1"/>
</dbReference>
<dbReference type="SUPFAM" id="SSF53448">
    <property type="entry name" value="Nucleotide-diphospho-sugar transferases"/>
    <property type="match status" value="2"/>
</dbReference>
<evidence type="ECO:0000313" key="4">
    <source>
        <dbReference type="EMBL" id="MBB6732282.1"/>
    </source>
</evidence>
<evidence type="ECO:0000256" key="1">
    <source>
        <dbReference type="SAM" id="Coils"/>
    </source>
</evidence>
<dbReference type="PANTHER" id="PTHR43179:SF7">
    <property type="entry name" value="RHAMNOSYLTRANSFERASE WBBL"/>
    <property type="match status" value="1"/>
</dbReference>
<keyword evidence="4" id="KW-0808">Transferase</keyword>
<protein>
    <submittedName>
        <fullName evidence="4">Glycosyltransferase</fullName>
    </submittedName>
</protein>
<dbReference type="SUPFAM" id="SSF53756">
    <property type="entry name" value="UDP-Glycosyltransferase/glycogen phosphorylase"/>
    <property type="match status" value="1"/>
</dbReference>
<evidence type="ECO:0000259" key="2">
    <source>
        <dbReference type="Pfam" id="PF00534"/>
    </source>
</evidence>
<dbReference type="InterPro" id="IPR029063">
    <property type="entry name" value="SAM-dependent_MTases_sf"/>
</dbReference>
<sequence length="1647" mass="188651">MYKNDMLKYDHDFNSSIETSHTKILKHIEPSSYVLELGPATGYMTRHMKEQLGCRVVCVEYDPESAQIASQYSVRTIVGNLEEDHWYKELLDEKFDYIICADVLEHLKNPVEALKKATNLLAPKGTVLVSVPNIGHNAIIMDLVKGDFNYRDLGLLDNTHLKFFTRKSLLSMLDEAGLKPLLISATFASPEETEFQQNYGLVNNGFRTVLESNPDGHVYQFITVSKRKEELGNKETVYEIDNEELKHKLNFKFAQFFFPVDGQYSEEESLKYFIENERIVINTEIDSSLEGEIRFDPINFIGYVKFLNLDLVDEDGHSILWEKKLSVNESVTIIEDETEKILFCKDSDPQIYFALPKLSTGKKFFLNLEFIQSENVIDFLISELISKDEELTSKNEIILKKEKELRHLENKNLKLEDQVKELEFQLSTTLKQNTLLEESFQKKTAEFDGLLNEIRELEAKINEVTSSSSWTITRPLRFLGQVAKNPKRSLIQLGYFITRKKMHLKLRPIYQLEKSKETANWISNGNDPQFHIDKWLTGWVKVVFHIDYEMAGGGKARIYFDHGKGFNEKYSYDLGKQGLNYKYIYIDPEVKVIRLDPIECDGEFIVKEISMIKSSHVTVRLGEKFKAKTLKFNKGIRFLKYGLAKLNDWKQKRGRYPRLSEIKPLARKAYYEWASRQRQHQDQLQPPVGFSPAEPIDPYDTWLEVNHWNERKKVLLEEELDSLNVFPLFSIIMPVYNPPIAFLEKALESVVNQVYEKWELCIADDASTNPDVRRTLEKWSSLDNRIKVEYCAQNGNISKATNVAASLANGEFYVFMDNDDELAPDALGEIVKYINAQPETDVLYSDDDKIDANGNRFAPQFKPDWSPELLLSFMYLSHIVAIRAELFHKVGGTRVGFEGSQDYDLALRATEVARNVGHIPKILYHWRVLPGSTASSGDAKPESIEAGRKAVQEAFKRRGVEAQVFQPDWAKKAACGIFAASFPDNGPKVAIIIPTKNQYKVLKKCIDSLKTTTYQNYEVYVIDNDSNDPDTLSYLNTLEHHVLKISNPGGKFSFAYINNQAVKQVEADLIVFLNNDTEIISPNWLSQMVGYSQSRGVGAVGARLIFPDGRIQHAGITHGLYHGMVGPSFKLLPSWNNGYLSLANVTRNTIAVTAACMLTSRDLFLSIGGFDEENFAVAYNDVDYCYRLYNAGYRMVYCASAELRHYEGYTRGFVDNPREALAFRQKYGNWTDPYYNVNLSLLNERFEINSKVVVSKELKPIKTLMCAFNLNWEGAPYCQFELTVELRDLGVIDPVVYCPHDGPLRAAYEEQGIPVHIFDHPLIGVYGDKAYRQAIKEFSDRVAQWGIELIYGNTLQTFYVIEAAKHMDIPSIWNPRESEPWQTYFNHFDSEIASNALKCFDYPYKVIFVSDASREKFMPLNSRNNFITIRDGLESKNFLKRVSNYDQKKVRNSLGISDDDIVVLLLGTVCDRKGQQDLVMAIEKMNLDSARKCKFLIVGDRPSEYSSKLKEIRNRLHPSIKENVLVIPETSEAPKYYAIADIFTCTSRIESYPRVILEAMSSGLPIITTPVFGIVEQVQPNVNGLFYAPGEINELAQKLEFMVAHESERQRMGANGKVVFETINNYAGMAVAYGEEFKEAWMSYRSR</sequence>
<dbReference type="GO" id="GO:0016757">
    <property type="term" value="F:glycosyltransferase activity"/>
    <property type="evidence" value="ECO:0007669"/>
    <property type="project" value="UniProtKB-KW"/>
</dbReference>
<dbReference type="InterPro" id="IPR029044">
    <property type="entry name" value="Nucleotide-diphossugar_trans"/>
</dbReference>
<dbReference type="Gene3D" id="3.90.550.10">
    <property type="entry name" value="Spore Coat Polysaccharide Biosynthesis Protein SpsA, Chain A"/>
    <property type="match status" value="2"/>
</dbReference>
<dbReference type="InterPro" id="IPR001173">
    <property type="entry name" value="Glyco_trans_2-like"/>
</dbReference>
<dbReference type="InterPro" id="IPR001296">
    <property type="entry name" value="Glyco_trans_1"/>
</dbReference>
<keyword evidence="5" id="KW-1185">Reference proteome</keyword>
<name>A0A7X0SLM6_9BACL</name>
<dbReference type="PANTHER" id="PTHR43179">
    <property type="entry name" value="RHAMNOSYLTRANSFERASE WBBL"/>
    <property type="match status" value="1"/>
</dbReference>
<proteinExistence type="predicted"/>
<dbReference type="Gene3D" id="3.40.50.2000">
    <property type="entry name" value="Glycogen Phosphorylase B"/>
    <property type="match status" value="2"/>
</dbReference>
<feature type="domain" description="Glycosyl transferase family 1" evidence="2">
    <location>
        <begin position="1446"/>
        <end position="1617"/>
    </location>
</feature>
<dbReference type="Gene3D" id="3.40.50.150">
    <property type="entry name" value="Vaccinia Virus protein VP39"/>
    <property type="match status" value="1"/>
</dbReference>
<keyword evidence="1" id="KW-0175">Coiled coil</keyword>
<feature type="domain" description="Glycosyltransferase 2-like" evidence="3">
    <location>
        <begin position="730"/>
        <end position="859"/>
    </location>
</feature>
<evidence type="ECO:0000259" key="3">
    <source>
        <dbReference type="Pfam" id="PF00535"/>
    </source>
</evidence>
<dbReference type="SUPFAM" id="SSF53335">
    <property type="entry name" value="S-adenosyl-L-methionine-dependent methyltransferases"/>
    <property type="match status" value="1"/>
</dbReference>
<dbReference type="CDD" id="cd03801">
    <property type="entry name" value="GT4_PimA-like"/>
    <property type="match status" value="1"/>
</dbReference>
<accession>A0A7X0SLM6</accession>
<dbReference type="CDD" id="cd04184">
    <property type="entry name" value="GT2_RfbC_Mx_like"/>
    <property type="match status" value="1"/>
</dbReference>
<organism evidence="4 5">
    <name type="scientific">Cohnella zeiphila</name>
    <dbReference type="NCBI Taxonomy" id="2761120"/>
    <lineage>
        <taxon>Bacteria</taxon>
        <taxon>Bacillati</taxon>
        <taxon>Bacillota</taxon>
        <taxon>Bacilli</taxon>
        <taxon>Bacillales</taxon>
        <taxon>Paenibacillaceae</taxon>
        <taxon>Cohnella</taxon>
    </lineage>
</organism>
<comment type="caution">
    <text evidence="4">The sequence shown here is derived from an EMBL/GenBank/DDBJ whole genome shotgun (WGS) entry which is preliminary data.</text>
</comment>
<dbReference type="CDD" id="cd02440">
    <property type="entry name" value="AdoMet_MTases"/>
    <property type="match status" value="1"/>
</dbReference>
<evidence type="ECO:0000313" key="5">
    <source>
        <dbReference type="Proteomes" id="UP000564644"/>
    </source>
</evidence>